<dbReference type="EMBL" id="AMLP01000286">
    <property type="protein sequence ID" value="ELS50282.1"/>
    <property type="molecule type" value="Genomic_DNA"/>
</dbReference>
<comment type="caution">
    <text evidence="2">The sequence shown here is derived from an EMBL/GenBank/DDBJ whole genome shotgun (WGS) entry which is preliminary data.</text>
</comment>
<evidence type="ECO:0000313" key="3">
    <source>
        <dbReference type="Proteomes" id="UP000011205"/>
    </source>
</evidence>
<dbReference type="Proteomes" id="UP000011205">
    <property type="component" value="Unassembled WGS sequence"/>
</dbReference>
<name>L8P4R1_STRVR</name>
<dbReference type="PATRIC" id="fig|1160705.3.peg.8658"/>
<sequence length="85" mass="8511">MEVVPAEALASAVLPRGVSWQWSGDGDLVLPGGLLQVDQGGVAAVDQVLGGQRNDPSTPVDHAAAPGSPKIPDGVKLKAAYQGVG</sequence>
<accession>L8P4R1</accession>
<evidence type="ECO:0000256" key="1">
    <source>
        <dbReference type="SAM" id="MobiDB-lite"/>
    </source>
</evidence>
<organism evidence="2 3">
    <name type="scientific">Streptomyces viridochromogenes Tue57</name>
    <dbReference type="NCBI Taxonomy" id="1160705"/>
    <lineage>
        <taxon>Bacteria</taxon>
        <taxon>Bacillati</taxon>
        <taxon>Actinomycetota</taxon>
        <taxon>Actinomycetes</taxon>
        <taxon>Kitasatosporales</taxon>
        <taxon>Streptomycetaceae</taxon>
        <taxon>Streptomyces</taxon>
    </lineage>
</organism>
<reference evidence="2 3" key="1">
    <citation type="journal article" date="2013" name="Genome Announc.">
        <title>Draft Genome Sequence of Streptomyces viridochromogenes Strain Tu57, Producer of Avilamycin.</title>
        <authorList>
            <person name="Gruning B.A."/>
            <person name="Erxleben A."/>
            <person name="Hahnlein A."/>
            <person name="Gunther S."/>
        </authorList>
    </citation>
    <scope>NUCLEOTIDE SEQUENCE [LARGE SCALE GENOMIC DNA]</scope>
    <source>
        <strain evidence="2 3">Tue57</strain>
    </source>
</reference>
<feature type="region of interest" description="Disordered" evidence="1">
    <location>
        <begin position="49"/>
        <end position="74"/>
    </location>
</feature>
<gene>
    <name evidence="2" type="ORF">STVIR_8762</name>
</gene>
<evidence type="ECO:0000313" key="2">
    <source>
        <dbReference type="EMBL" id="ELS50282.1"/>
    </source>
</evidence>
<protein>
    <submittedName>
        <fullName evidence="2">Putative Transposase</fullName>
    </submittedName>
</protein>
<dbReference type="AlphaFoldDB" id="L8P4R1"/>
<proteinExistence type="predicted"/>